<evidence type="ECO:0000256" key="11">
    <source>
        <dbReference type="ARBA" id="ARBA00023180"/>
    </source>
</evidence>
<dbReference type="InterPro" id="IPR011050">
    <property type="entry name" value="Pectin_lyase_fold/virulence"/>
</dbReference>
<dbReference type="GO" id="GO:0016798">
    <property type="term" value="F:hydrolase activity, acting on glycosyl bonds"/>
    <property type="evidence" value="ECO:0007669"/>
    <property type="project" value="UniProtKB-KW"/>
</dbReference>
<keyword evidence="17" id="KW-1185">Reference proteome</keyword>
<keyword evidence="4" id="KW-1003">Cell membrane</keyword>
<evidence type="ECO:0000256" key="10">
    <source>
        <dbReference type="ARBA" id="ARBA00023157"/>
    </source>
</evidence>
<feature type="signal peptide" evidence="14">
    <location>
        <begin position="1"/>
        <end position="23"/>
    </location>
</feature>
<dbReference type="SUPFAM" id="SSF51126">
    <property type="entry name" value="Pectin lyase-like"/>
    <property type="match status" value="1"/>
</dbReference>
<dbReference type="InterPro" id="IPR055401">
    <property type="entry name" value="CEMIP_beta-hel_dom"/>
</dbReference>
<evidence type="ECO:0000313" key="17">
    <source>
        <dbReference type="Proteomes" id="UP000242188"/>
    </source>
</evidence>
<dbReference type="Gene3D" id="2.20.100.10">
    <property type="entry name" value="Thrombospondin type-1 (TSP1) repeat"/>
    <property type="match status" value="1"/>
</dbReference>
<dbReference type="Pfam" id="PF24606">
    <property type="entry name" value="CEMIP_beta-hel"/>
    <property type="match status" value="1"/>
</dbReference>
<evidence type="ECO:0000256" key="5">
    <source>
        <dbReference type="ARBA" id="ARBA00022692"/>
    </source>
</evidence>
<gene>
    <name evidence="16" type="ORF">KP79_PYT03845</name>
</gene>
<dbReference type="Pfam" id="PF10162">
    <property type="entry name" value="G8"/>
    <property type="match status" value="1"/>
</dbReference>
<evidence type="ECO:0000313" key="16">
    <source>
        <dbReference type="EMBL" id="OWF51488.1"/>
    </source>
</evidence>
<protein>
    <submittedName>
        <fullName evidence="16">Transmembrane protein 2</fullName>
    </submittedName>
</protein>
<keyword evidence="12" id="KW-0326">Glycosidase</keyword>
<dbReference type="SMART" id="SM01225">
    <property type="entry name" value="G8"/>
    <property type="match status" value="1"/>
</dbReference>
<evidence type="ECO:0000256" key="7">
    <source>
        <dbReference type="ARBA" id="ARBA00022801"/>
    </source>
</evidence>
<keyword evidence="10" id="KW-1015">Disulfide bond</keyword>
<dbReference type="PROSITE" id="PS50092">
    <property type="entry name" value="TSP1"/>
    <property type="match status" value="1"/>
</dbReference>
<dbReference type="InterPro" id="IPR055400">
    <property type="entry name" value="CEMIP_X"/>
</dbReference>
<keyword evidence="8" id="KW-1133">Transmembrane helix</keyword>
<evidence type="ECO:0000256" key="4">
    <source>
        <dbReference type="ARBA" id="ARBA00022475"/>
    </source>
</evidence>
<evidence type="ECO:0000256" key="6">
    <source>
        <dbReference type="ARBA" id="ARBA00022737"/>
    </source>
</evidence>
<dbReference type="EMBL" id="NEDP02002241">
    <property type="protein sequence ID" value="OWF51488.1"/>
    <property type="molecule type" value="Genomic_DNA"/>
</dbReference>
<evidence type="ECO:0000256" key="12">
    <source>
        <dbReference type="ARBA" id="ARBA00023295"/>
    </source>
</evidence>
<keyword evidence="14" id="KW-0732">Signal</keyword>
<evidence type="ECO:0000259" key="15">
    <source>
        <dbReference type="PROSITE" id="PS51484"/>
    </source>
</evidence>
<sequence length="1161" mass="127429">MAVLGTLCYLALVSLVSVTSVEAECPHDNGTLTRWSDPTTWPTNKLPEASATVSITGHVLLDVSPPALFGIVVEAGAILVWSPEGDFHVSTNYIHVKGAFHIGSETCPFEENARITLTGTRKEYSMPNFGQKFIGVDAGGTLEIHGKKKLAWTKLTKSLPRLQAGNGLLYTHLDFPNSRQRKGLGMIVFNTDGSHYKTAVFTTTGPNQADVLAGIQYLLKWLPSIPAGKVILLAVQHTLVSDTQVDDLASVYDAIETAAGISSGQGQIRKVGMYDAFAMAFIKGDPSSTVETLTPVEYHYQKAEASLKVNDLIMVAESCTNTGSRISHAIDFRVVKETSAFHVLEVVDDVTSWKEGDTILLTSTDFSLDKSEIATVVSCGDCAATQVKVALLPRYMHYGDIDFNVDMRGEVALLSRNILIEGAMDSFCPKENENCDTYKYDTFGGHVKVIKGFKDVHIEGVELYHMGKQTDLGHYPLHFHMCYDVDGAEYPNPPYLRENSIHSSFARCVTVHGTHGLTVMDNVGYESLGHCYFLEDGGERRTVLDGNLGASTRKATLISSDSRPTTFWITNPNTILRNNVAAGSEDIGYWFIYPDTPTGPSADKGFMQYQEARYTAITECSNNGAHSNKFTGFFIDFQIHPTTGDIWITSNRYSPKVDPLDPKSADKPAIIDRLTSYKNRNNVWARGGYLVFRRTSLADATRGITFARGTYQQQFLEKSVILGQTNNLGDPMRARGIDGSFVSFDRSLPYQWNFNEPMQGFNFYDGPVFVSSTFFNGFISNQYRKAGAIGFLRNNKFFSSASSAAKDLHFGFQDGELTGNRVYDGNSSIPGFDDLDGDIEAVFRDADGSVTTVPGSSVVRSDQFLTTSDCSFRPNWNLAICPFKYMKMQVVPRSAGDLNSVPFVSRDDIPDSPRKIDGTKVVHFSLITGGQFSYSLHWPDVVPAEFLVRAWGLEKDYPVRVGLCLPLDATFSLKSYYPKRALTLDSWTEVNSVHEIDQDTEGGKYYHNKATGMLYVMLRSLEAVEDGDTATCVGDKCVSLLVYVTGGDRNDGDCSARDTPTPPSQVTHAPKAVADGSLSFDTSYSGPETDWGAGGQIPFSSRMPQNGGYSGWTEWSACKVPACAGSVMVRFRTRTCDQPIPRNGGAPCQGPSSEEMDCTTK</sequence>
<dbReference type="InterPro" id="IPR000884">
    <property type="entry name" value="TSP1_rpt"/>
</dbReference>
<keyword evidence="7" id="KW-0378">Hydrolase</keyword>
<dbReference type="AlphaFoldDB" id="A0A210QS32"/>
<dbReference type="InterPro" id="IPR052252">
    <property type="entry name" value="CEMIP/CEMIP2"/>
</dbReference>
<accession>A0A210QS32</accession>
<feature type="region of interest" description="Disordered" evidence="13">
    <location>
        <begin position="1139"/>
        <end position="1161"/>
    </location>
</feature>
<evidence type="ECO:0000256" key="8">
    <source>
        <dbReference type="ARBA" id="ARBA00022989"/>
    </source>
</evidence>
<evidence type="ECO:0000256" key="2">
    <source>
        <dbReference type="ARBA" id="ARBA00004236"/>
    </source>
</evidence>
<name>A0A210QS32_MIZYE</name>
<dbReference type="STRING" id="6573.A0A210QS32"/>
<dbReference type="FunFam" id="2.20.100.10:FF:000021">
    <property type="entry name" value="semaphorin-5B isoform X1"/>
    <property type="match status" value="1"/>
</dbReference>
<dbReference type="SUPFAM" id="SSF82895">
    <property type="entry name" value="TSP-1 type 1 repeat"/>
    <property type="match status" value="1"/>
</dbReference>
<evidence type="ECO:0000256" key="9">
    <source>
        <dbReference type="ARBA" id="ARBA00023136"/>
    </source>
</evidence>
<dbReference type="PANTHER" id="PTHR15535">
    <property type="entry name" value="TRANSMEMBRANE PROTEIN 2-RELATED"/>
    <property type="match status" value="1"/>
</dbReference>
<evidence type="ECO:0000256" key="3">
    <source>
        <dbReference type="ARBA" id="ARBA00007586"/>
    </source>
</evidence>
<feature type="domain" description="G8" evidence="15">
    <location>
        <begin position="39"/>
        <end position="157"/>
    </location>
</feature>
<keyword evidence="5 16" id="KW-0812">Transmembrane</keyword>
<dbReference type="GO" id="GO:0005886">
    <property type="term" value="C:plasma membrane"/>
    <property type="evidence" value="ECO:0007669"/>
    <property type="project" value="UniProtKB-SubCell"/>
</dbReference>
<dbReference type="Pfam" id="PF00090">
    <property type="entry name" value="TSP_1"/>
    <property type="match status" value="1"/>
</dbReference>
<keyword evidence="9" id="KW-0472">Membrane</keyword>
<dbReference type="Pfam" id="PF24605">
    <property type="entry name" value="CEMIP_X"/>
    <property type="match status" value="1"/>
</dbReference>
<comment type="caution">
    <text evidence="16">The sequence shown here is derived from an EMBL/GenBank/DDBJ whole genome shotgun (WGS) entry which is preliminary data.</text>
</comment>
<evidence type="ECO:0000256" key="1">
    <source>
        <dbReference type="ARBA" id="ARBA00004167"/>
    </source>
</evidence>
<dbReference type="OrthoDB" id="120976at2759"/>
<evidence type="ECO:0000256" key="13">
    <source>
        <dbReference type="SAM" id="MobiDB-lite"/>
    </source>
</evidence>
<reference evidence="16 17" key="1">
    <citation type="journal article" date="2017" name="Nat. Ecol. Evol.">
        <title>Scallop genome provides insights into evolution of bilaterian karyotype and development.</title>
        <authorList>
            <person name="Wang S."/>
            <person name="Zhang J."/>
            <person name="Jiao W."/>
            <person name="Li J."/>
            <person name="Xun X."/>
            <person name="Sun Y."/>
            <person name="Guo X."/>
            <person name="Huan P."/>
            <person name="Dong B."/>
            <person name="Zhang L."/>
            <person name="Hu X."/>
            <person name="Sun X."/>
            <person name="Wang J."/>
            <person name="Zhao C."/>
            <person name="Wang Y."/>
            <person name="Wang D."/>
            <person name="Huang X."/>
            <person name="Wang R."/>
            <person name="Lv J."/>
            <person name="Li Y."/>
            <person name="Zhang Z."/>
            <person name="Liu B."/>
            <person name="Lu W."/>
            <person name="Hui Y."/>
            <person name="Liang J."/>
            <person name="Zhou Z."/>
            <person name="Hou R."/>
            <person name="Li X."/>
            <person name="Liu Y."/>
            <person name="Li H."/>
            <person name="Ning X."/>
            <person name="Lin Y."/>
            <person name="Zhao L."/>
            <person name="Xing Q."/>
            <person name="Dou J."/>
            <person name="Li Y."/>
            <person name="Mao J."/>
            <person name="Guo H."/>
            <person name="Dou H."/>
            <person name="Li T."/>
            <person name="Mu C."/>
            <person name="Jiang W."/>
            <person name="Fu Q."/>
            <person name="Fu X."/>
            <person name="Miao Y."/>
            <person name="Liu J."/>
            <person name="Yu Q."/>
            <person name="Li R."/>
            <person name="Liao H."/>
            <person name="Li X."/>
            <person name="Kong Y."/>
            <person name="Jiang Z."/>
            <person name="Chourrout D."/>
            <person name="Li R."/>
            <person name="Bao Z."/>
        </authorList>
    </citation>
    <scope>NUCLEOTIDE SEQUENCE [LARGE SCALE GENOMIC DNA]</scope>
    <source>
        <strain evidence="16 17">PY_sf001</strain>
    </source>
</reference>
<comment type="similarity">
    <text evidence="3">Belongs to the CEMIP family.</text>
</comment>
<dbReference type="Proteomes" id="UP000242188">
    <property type="component" value="Unassembled WGS sequence"/>
</dbReference>
<evidence type="ECO:0000256" key="14">
    <source>
        <dbReference type="SAM" id="SignalP"/>
    </source>
</evidence>
<feature type="chain" id="PRO_5011967604" evidence="14">
    <location>
        <begin position="24"/>
        <end position="1161"/>
    </location>
</feature>
<dbReference type="PROSITE" id="PS51484">
    <property type="entry name" value="G8"/>
    <property type="match status" value="1"/>
</dbReference>
<dbReference type="PANTHER" id="PTHR15535:SF17">
    <property type="entry name" value="TRANSMEMBRANE PROTEIN"/>
    <property type="match status" value="1"/>
</dbReference>
<dbReference type="InterPro" id="IPR036383">
    <property type="entry name" value="TSP1_rpt_sf"/>
</dbReference>
<dbReference type="GO" id="GO:0007399">
    <property type="term" value="P:nervous system development"/>
    <property type="evidence" value="ECO:0007669"/>
    <property type="project" value="UniProtKB-ARBA"/>
</dbReference>
<keyword evidence="11" id="KW-0325">Glycoprotein</keyword>
<keyword evidence="6" id="KW-0677">Repeat</keyword>
<dbReference type="InterPro" id="IPR019316">
    <property type="entry name" value="G8_domain"/>
</dbReference>
<proteinExistence type="inferred from homology"/>
<comment type="subcellular location">
    <subcellularLocation>
        <location evidence="2">Cell membrane</location>
    </subcellularLocation>
    <subcellularLocation>
        <location evidence="1">Membrane</location>
        <topology evidence="1">Single-pass membrane protein</topology>
    </subcellularLocation>
</comment>
<organism evidence="16 17">
    <name type="scientific">Mizuhopecten yessoensis</name>
    <name type="common">Japanese scallop</name>
    <name type="synonym">Patinopecten yessoensis</name>
    <dbReference type="NCBI Taxonomy" id="6573"/>
    <lineage>
        <taxon>Eukaryota</taxon>
        <taxon>Metazoa</taxon>
        <taxon>Spiralia</taxon>
        <taxon>Lophotrochozoa</taxon>
        <taxon>Mollusca</taxon>
        <taxon>Bivalvia</taxon>
        <taxon>Autobranchia</taxon>
        <taxon>Pteriomorphia</taxon>
        <taxon>Pectinida</taxon>
        <taxon>Pectinoidea</taxon>
        <taxon>Pectinidae</taxon>
        <taxon>Mizuhopecten</taxon>
    </lineage>
</organism>